<dbReference type="KEGG" id="ehx:EMIHUDRAFT_225688"/>
<organism evidence="3 4">
    <name type="scientific">Emiliania huxleyi (strain CCMP1516)</name>
    <dbReference type="NCBI Taxonomy" id="280463"/>
    <lineage>
        <taxon>Eukaryota</taxon>
        <taxon>Haptista</taxon>
        <taxon>Haptophyta</taxon>
        <taxon>Prymnesiophyceae</taxon>
        <taxon>Isochrysidales</taxon>
        <taxon>Noelaerhabdaceae</taxon>
        <taxon>Emiliania</taxon>
    </lineage>
</organism>
<evidence type="ECO:0000313" key="3">
    <source>
        <dbReference type="EnsemblProtists" id="EOD37254"/>
    </source>
</evidence>
<dbReference type="RefSeq" id="XP_005789683.1">
    <property type="nucleotide sequence ID" value="XM_005789626.1"/>
</dbReference>
<evidence type="ECO:0000256" key="1">
    <source>
        <dbReference type="SAM" id="MobiDB-lite"/>
    </source>
</evidence>
<keyword evidence="2" id="KW-0812">Transmembrane</keyword>
<reference evidence="3" key="2">
    <citation type="submission" date="2024-10" db="UniProtKB">
        <authorList>
            <consortium name="EnsemblProtists"/>
        </authorList>
    </citation>
    <scope>IDENTIFICATION</scope>
</reference>
<dbReference type="EnsemblProtists" id="EOD37254">
    <property type="protein sequence ID" value="EOD37254"/>
    <property type="gene ID" value="EMIHUDRAFT_225688"/>
</dbReference>
<protein>
    <submittedName>
        <fullName evidence="3">Uncharacterized protein</fullName>
    </submittedName>
</protein>
<feature type="transmembrane region" description="Helical" evidence="2">
    <location>
        <begin position="23"/>
        <end position="46"/>
    </location>
</feature>
<name>A0A0D3KNB9_EMIH1</name>
<evidence type="ECO:0000256" key="2">
    <source>
        <dbReference type="SAM" id="Phobius"/>
    </source>
</evidence>
<evidence type="ECO:0000313" key="4">
    <source>
        <dbReference type="Proteomes" id="UP000013827"/>
    </source>
</evidence>
<dbReference type="HOGENOM" id="CLU_569174_0_0_1"/>
<proteinExistence type="predicted"/>
<accession>A0A0D3KNB9</accession>
<dbReference type="Proteomes" id="UP000013827">
    <property type="component" value="Unassembled WGS sequence"/>
</dbReference>
<sequence>MPPARTAAVKHARQERSISNGQYYVLLIASLLLLATASFRVAYLALEAITHGLRWSRLLWSSQHEEFRVWTGMVCSDPWQAETVLCQAAGGSWLARELIRAKLATAEEDHCGLDARADGCRFAPCAERGLSSVLLGLADSRSPLNNPFDKLYEQRLFTPAAVSRRSPLNNPFDKLCEQRLFTPAAVSRRSPLNNPFDKLYEQRLFTPAAVSRRSPLNNPFDKLYEQRLFTPAAVSRRSPLNNPFDKLYEQRLFTPAAVSRRSPLNNPFDKLYEQRLFTPAAVSRRSPLNNPFDKHYEQRLFTPAAVSRRSPLNNPFDKLYLLDRVFHDFPWGERVEGDGGRWGTSTLLRSGTDRAKAWLFHKVVYPALREWGVVIGGSAIPPPRECRAGGLDLPPAASDPFSTAAQKLSSLPEAVATTVGDTVAEMFSFALEVSDWVTAAEAEAEEEDAPNANTSESEAAESAPRRRVMLVQRQRFRAVR</sequence>
<dbReference type="PaxDb" id="2903-EOD37254"/>
<dbReference type="GeneID" id="17282523"/>
<feature type="region of interest" description="Disordered" evidence="1">
    <location>
        <begin position="441"/>
        <end position="466"/>
    </location>
</feature>
<dbReference type="AlphaFoldDB" id="A0A0D3KNB9"/>
<keyword evidence="2" id="KW-0472">Membrane</keyword>
<keyword evidence="4" id="KW-1185">Reference proteome</keyword>
<keyword evidence="2" id="KW-1133">Transmembrane helix</keyword>
<reference evidence="4" key="1">
    <citation type="journal article" date="2013" name="Nature">
        <title>Pan genome of the phytoplankton Emiliania underpins its global distribution.</title>
        <authorList>
            <person name="Read B.A."/>
            <person name="Kegel J."/>
            <person name="Klute M.J."/>
            <person name="Kuo A."/>
            <person name="Lefebvre S.C."/>
            <person name="Maumus F."/>
            <person name="Mayer C."/>
            <person name="Miller J."/>
            <person name="Monier A."/>
            <person name="Salamov A."/>
            <person name="Young J."/>
            <person name="Aguilar M."/>
            <person name="Claverie J.M."/>
            <person name="Frickenhaus S."/>
            <person name="Gonzalez K."/>
            <person name="Herman E.K."/>
            <person name="Lin Y.C."/>
            <person name="Napier J."/>
            <person name="Ogata H."/>
            <person name="Sarno A.F."/>
            <person name="Shmutz J."/>
            <person name="Schroeder D."/>
            <person name="de Vargas C."/>
            <person name="Verret F."/>
            <person name="von Dassow P."/>
            <person name="Valentin K."/>
            <person name="Van de Peer Y."/>
            <person name="Wheeler G."/>
            <person name="Dacks J.B."/>
            <person name="Delwiche C.F."/>
            <person name="Dyhrman S.T."/>
            <person name="Glockner G."/>
            <person name="John U."/>
            <person name="Richards T."/>
            <person name="Worden A.Z."/>
            <person name="Zhang X."/>
            <person name="Grigoriev I.V."/>
            <person name="Allen A.E."/>
            <person name="Bidle K."/>
            <person name="Borodovsky M."/>
            <person name="Bowler C."/>
            <person name="Brownlee C."/>
            <person name="Cock J.M."/>
            <person name="Elias M."/>
            <person name="Gladyshev V.N."/>
            <person name="Groth M."/>
            <person name="Guda C."/>
            <person name="Hadaegh A."/>
            <person name="Iglesias-Rodriguez M.D."/>
            <person name="Jenkins J."/>
            <person name="Jones B.M."/>
            <person name="Lawson T."/>
            <person name="Leese F."/>
            <person name="Lindquist E."/>
            <person name="Lobanov A."/>
            <person name="Lomsadze A."/>
            <person name="Malik S.B."/>
            <person name="Marsh M.E."/>
            <person name="Mackinder L."/>
            <person name="Mock T."/>
            <person name="Mueller-Roeber B."/>
            <person name="Pagarete A."/>
            <person name="Parker M."/>
            <person name="Probert I."/>
            <person name="Quesneville H."/>
            <person name="Raines C."/>
            <person name="Rensing S.A."/>
            <person name="Riano-Pachon D.M."/>
            <person name="Richier S."/>
            <person name="Rokitta S."/>
            <person name="Shiraiwa Y."/>
            <person name="Soanes D.M."/>
            <person name="van der Giezen M."/>
            <person name="Wahlund T.M."/>
            <person name="Williams B."/>
            <person name="Wilson W."/>
            <person name="Wolfe G."/>
            <person name="Wurch L.L."/>
        </authorList>
    </citation>
    <scope>NUCLEOTIDE SEQUENCE</scope>
</reference>